<feature type="region of interest" description="Disordered" evidence="1">
    <location>
        <begin position="481"/>
        <end position="535"/>
    </location>
</feature>
<sequence>MTLKYFLSCINPLFDGRGTGSNDCKEDLKPDVSISTYESDDKFNDLSKCPTKPLSLSSGMDYQVSSIRVSVLSLPGSFGQQSSSQYILNASESLDEDDSIGDHPAYLIKAPPVIETAWEVPDVPHAISMLMNNEPVATSPHLPQPQQGGLMTSLDPFDNNRSNLELTRPAAHPQRKESGPISMITSALASKSVGQQSQQQLQQLIDGKDSNRQALCVASTPLPQQGAGNAGSDALLARSSNTVVGGPAARCQLQNEQALGSPFVAGGSDSLFKMPPIPDDDSCGMDCQQESHNRPSPSNTSGLYSPSALSIRSLVGKSLAAVVTNRQQYQQSSAVRHASTNIVPRSASRVMSLSRAGSSTLSSMNWIGARTQQASAAAGNPFSVGSTYSTVRALPLDIPLSGQSVSSQVAVSSSGRRVGSSKKILCQGSGNLNSSMVDAATTVSSSYNAPAGSLVLPPSILKSFQIIRDLRVHMDASGTSYLAMPTPLSRRTSRSQKPLLPSSLSTQEQQQQELLSSSANNAASLPPSPTAPSKEVRLMAASALSARAAEYAARGSARSSRLDQH</sequence>
<reference evidence="2 3" key="1">
    <citation type="submission" date="2017-08" db="EMBL/GenBank/DDBJ databases">
        <title>Acidophilic green algal genome provides insights into adaptation to an acidic environment.</title>
        <authorList>
            <person name="Hirooka S."/>
            <person name="Hirose Y."/>
            <person name="Kanesaki Y."/>
            <person name="Higuchi S."/>
            <person name="Fujiwara T."/>
            <person name="Onuma R."/>
            <person name="Era A."/>
            <person name="Ohbayashi R."/>
            <person name="Uzuka A."/>
            <person name="Nozaki H."/>
            <person name="Yoshikawa H."/>
            <person name="Miyagishima S.Y."/>
        </authorList>
    </citation>
    <scope>NUCLEOTIDE SEQUENCE [LARGE SCALE GENOMIC DNA]</scope>
    <source>
        <strain evidence="2 3">NIES-2499</strain>
    </source>
</reference>
<evidence type="ECO:0000313" key="3">
    <source>
        <dbReference type="Proteomes" id="UP000232323"/>
    </source>
</evidence>
<dbReference type="EMBL" id="BEGY01000111">
    <property type="protein sequence ID" value="GAX83937.1"/>
    <property type="molecule type" value="Genomic_DNA"/>
</dbReference>
<accession>A0A250XLJ3</accession>
<proteinExistence type="predicted"/>
<gene>
    <name evidence="2" type="ORF">CEUSTIGMA_g11361.t1</name>
</gene>
<keyword evidence="3" id="KW-1185">Reference proteome</keyword>
<feature type="region of interest" description="Disordered" evidence="1">
    <location>
        <begin position="280"/>
        <end position="303"/>
    </location>
</feature>
<feature type="compositionally biased region" description="Low complexity" evidence="1">
    <location>
        <begin position="498"/>
        <end position="525"/>
    </location>
</feature>
<protein>
    <submittedName>
        <fullName evidence="2">Uncharacterized protein</fullName>
    </submittedName>
</protein>
<dbReference type="Proteomes" id="UP000232323">
    <property type="component" value="Unassembled WGS sequence"/>
</dbReference>
<dbReference type="AlphaFoldDB" id="A0A250XLJ3"/>
<feature type="region of interest" description="Disordered" evidence="1">
    <location>
        <begin position="137"/>
        <end position="179"/>
    </location>
</feature>
<name>A0A250XLJ3_9CHLO</name>
<evidence type="ECO:0000313" key="2">
    <source>
        <dbReference type="EMBL" id="GAX83937.1"/>
    </source>
</evidence>
<comment type="caution">
    <text evidence="2">The sequence shown here is derived from an EMBL/GenBank/DDBJ whole genome shotgun (WGS) entry which is preliminary data.</text>
</comment>
<feature type="compositionally biased region" description="Polar residues" evidence="1">
    <location>
        <begin position="288"/>
        <end position="303"/>
    </location>
</feature>
<evidence type="ECO:0000256" key="1">
    <source>
        <dbReference type="SAM" id="MobiDB-lite"/>
    </source>
</evidence>
<organism evidence="2 3">
    <name type="scientific">Chlamydomonas eustigma</name>
    <dbReference type="NCBI Taxonomy" id="1157962"/>
    <lineage>
        <taxon>Eukaryota</taxon>
        <taxon>Viridiplantae</taxon>
        <taxon>Chlorophyta</taxon>
        <taxon>core chlorophytes</taxon>
        <taxon>Chlorophyceae</taxon>
        <taxon>CS clade</taxon>
        <taxon>Chlamydomonadales</taxon>
        <taxon>Chlamydomonadaceae</taxon>
        <taxon>Chlamydomonas</taxon>
    </lineage>
</organism>